<evidence type="ECO:0000313" key="2">
    <source>
        <dbReference type="EMBL" id="RDW79871.1"/>
    </source>
</evidence>
<accession>A0A3D8S1B2</accession>
<dbReference type="OrthoDB" id="2117996at2759"/>
<evidence type="ECO:0000313" key="3">
    <source>
        <dbReference type="Proteomes" id="UP000256645"/>
    </source>
</evidence>
<name>A0A3D8S1B2_9HELO</name>
<feature type="signal peptide" evidence="1">
    <location>
        <begin position="1"/>
        <end position="17"/>
    </location>
</feature>
<dbReference type="EMBL" id="PDLM01000004">
    <property type="protein sequence ID" value="RDW79871.1"/>
    <property type="molecule type" value="Genomic_DNA"/>
</dbReference>
<feature type="chain" id="PRO_5017666869" description="Cell wall protein" evidence="1">
    <location>
        <begin position="18"/>
        <end position="216"/>
    </location>
</feature>
<sequence>MRSFTVMALLFTSTALAAPATTAATARPAATSAIVRAATPRVLAPSNPPTKQDVTNSITNWVASVNIVNAYLNDPNNSTKLTNALAFAKDEPVQLSTLMKVKGLSTTGTNSAKVLMGNFPSIVSNLQSVQSGVMNTQDATAAVNFNRCCTVLPAIGALWTAATNATKAPAMPPPNLENQCSQMKCAAGASAGSTPFNSSGTELTARALNAGIAFKY</sequence>
<protein>
    <recommendedName>
        <fullName evidence="4">Cell wall protein</fullName>
    </recommendedName>
</protein>
<dbReference type="Proteomes" id="UP000256645">
    <property type="component" value="Unassembled WGS sequence"/>
</dbReference>
<dbReference type="AlphaFoldDB" id="A0A3D8S1B2"/>
<keyword evidence="1" id="KW-0732">Signal</keyword>
<organism evidence="2 3">
    <name type="scientific">Coleophoma cylindrospora</name>
    <dbReference type="NCBI Taxonomy" id="1849047"/>
    <lineage>
        <taxon>Eukaryota</taxon>
        <taxon>Fungi</taxon>
        <taxon>Dikarya</taxon>
        <taxon>Ascomycota</taxon>
        <taxon>Pezizomycotina</taxon>
        <taxon>Leotiomycetes</taxon>
        <taxon>Helotiales</taxon>
        <taxon>Dermateaceae</taxon>
        <taxon>Coleophoma</taxon>
    </lineage>
</organism>
<proteinExistence type="predicted"/>
<comment type="caution">
    <text evidence="2">The sequence shown here is derived from an EMBL/GenBank/DDBJ whole genome shotgun (WGS) entry which is preliminary data.</text>
</comment>
<reference evidence="2 3" key="1">
    <citation type="journal article" date="2018" name="IMA Fungus">
        <title>IMA Genome-F 9: Draft genome sequence of Annulohypoxylon stygium, Aspergillus mulundensis, Berkeleyomyces basicola (syn. Thielaviopsis basicola), Ceratocystis smalleyi, two Cercospora beticola strains, Coleophoma cylindrospora, Fusarium fracticaudum, Phialophora cf. hyalina, and Morchella septimelata.</title>
        <authorList>
            <person name="Wingfield B.D."/>
            <person name="Bills G.F."/>
            <person name="Dong Y."/>
            <person name="Huang W."/>
            <person name="Nel W.J."/>
            <person name="Swalarsk-Parry B.S."/>
            <person name="Vaghefi N."/>
            <person name="Wilken P.M."/>
            <person name="An Z."/>
            <person name="de Beer Z.W."/>
            <person name="De Vos L."/>
            <person name="Chen L."/>
            <person name="Duong T.A."/>
            <person name="Gao Y."/>
            <person name="Hammerbacher A."/>
            <person name="Kikkert J.R."/>
            <person name="Li Y."/>
            <person name="Li H."/>
            <person name="Li K."/>
            <person name="Li Q."/>
            <person name="Liu X."/>
            <person name="Ma X."/>
            <person name="Naidoo K."/>
            <person name="Pethybridge S.J."/>
            <person name="Sun J."/>
            <person name="Steenkamp E.T."/>
            <person name="van der Nest M.A."/>
            <person name="van Wyk S."/>
            <person name="Wingfield M.J."/>
            <person name="Xiong C."/>
            <person name="Yue Q."/>
            <person name="Zhang X."/>
        </authorList>
    </citation>
    <scope>NUCLEOTIDE SEQUENCE [LARGE SCALE GENOMIC DNA]</scope>
    <source>
        <strain evidence="2 3">BP6252</strain>
    </source>
</reference>
<evidence type="ECO:0008006" key="4">
    <source>
        <dbReference type="Google" id="ProtNLM"/>
    </source>
</evidence>
<keyword evidence="3" id="KW-1185">Reference proteome</keyword>
<gene>
    <name evidence="2" type="ORF">BP6252_04509</name>
</gene>
<evidence type="ECO:0000256" key="1">
    <source>
        <dbReference type="SAM" id="SignalP"/>
    </source>
</evidence>